<dbReference type="Proteomes" id="UP000681340">
    <property type="component" value="Unassembled WGS sequence"/>
</dbReference>
<dbReference type="RefSeq" id="WP_212988601.1">
    <property type="nucleotide sequence ID" value="NZ_BAABEA010000019.1"/>
</dbReference>
<keyword evidence="3" id="KW-1185">Reference proteome</keyword>
<dbReference type="EMBL" id="BOQL01000021">
    <property type="protein sequence ID" value="GIM67100.1"/>
    <property type="molecule type" value="Genomic_DNA"/>
</dbReference>
<organism evidence="2 3">
    <name type="scientific">Actinoplanes auranticolor</name>
    <dbReference type="NCBI Taxonomy" id="47988"/>
    <lineage>
        <taxon>Bacteria</taxon>
        <taxon>Bacillati</taxon>
        <taxon>Actinomycetota</taxon>
        <taxon>Actinomycetes</taxon>
        <taxon>Micromonosporales</taxon>
        <taxon>Micromonosporaceae</taxon>
        <taxon>Actinoplanes</taxon>
    </lineage>
</organism>
<feature type="transmembrane region" description="Helical" evidence="1">
    <location>
        <begin position="83"/>
        <end position="106"/>
    </location>
</feature>
<keyword evidence="1" id="KW-0472">Membrane</keyword>
<keyword evidence="1" id="KW-0812">Transmembrane</keyword>
<sequence length="145" mass="14676">MPRDGIGQAGRTVRWLLLACTLFGLAAMHTIGHAGMRHDASDHHPPPMVVAMAGTTSAESAADGLCDGGCAHGPGSAPHGGMAGWSVCLAVLGAVAILILLAMLVAPSRRRQRPASVADPWAALSRGPPVRPAGLALAAVSVLRI</sequence>
<keyword evidence="1" id="KW-1133">Transmembrane helix</keyword>
<gene>
    <name evidence="2" type="ORF">Aau02nite_25890</name>
</gene>
<dbReference type="InterPro" id="IPR046151">
    <property type="entry name" value="DUF6153"/>
</dbReference>
<evidence type="ECO:0000313" key="2">
    <source>
        <dbReference type="EMBL" id="GIM67100.1"/>
    </source>
</evidence>
<evidence type="ECO:0000313" key="3">
    <source>
        <dbReference type="Proteomes" id="UP000681340"/>
    </source>
</evidence>
<evidence type="ECO:0008006" key="4">
    <source>
        <dbReference type="Google" id="ProtNLM"/>
    </source>
</evidence>
<proteinExistence type="predicted"/>
<feature type="transmembrane region" description="Helical" evidence="1">
    <location>
        <begin position="12"/>
        <end position="31"/>
    </location>
</feature>
<dbReference type="AlphaFoldDB" id="A0A919VIJ3"/>
<accession>A0A919VIJ3</accession>
<reference evidence="2" key="1">
    <citation type="submission" date="2021-03" db="EMBL/GenBank/DDBJ databases">
        <title>Whole genome shotgun sequence of Actinoplanes auranticolor NBRC 12245.</title>
        <authorList>
            <person name="Komaki H."/>
            <person name="Tamura T."/>
        </authorList>
    </citation>
    <scope>NUCLEOTIDE SEQUENCE</scope>
    <source>
        <strain evidence="2">NBRC 12245</strain>
    </source>
</reference>
<evidence type="ECO:0000256" key="1">
    <source>
        <dbReference type="SAM" id="Phobius"/>
    </source>
</evidence>
<comment type="caution">
    <text evidence="2">The sequence shown here is derived from an EMBL/GenBank/DDBJ whole genome shotgun (WGS) entry which is preliminary data.</text>
</comment>
<name>A0A919VIJ3_9ACTN</name>
<dbReference type="Pfam" id="PF19650">
    <property type="entry name" value="DUF6153"/>
    <property type="match status" value="1"/>
</dbReference>
<protein>
    <recommendedName>
        <fullName evidence="4">DUF2946 family protein</fullName>
    </recommendedName>
</protein>